<dbReference type="EMBL" id="WBOB01000013">
    <property type="protein sequence ID" value="KAB1977226.1"/>
    <property type="molecule type" value="Genomic_DNA"/>
</dbReference>
<evidence type="ECO:0000313" key="1">
    <source>
        <dbReference type="EMBL" id="KAB1977226.1"/>
    </source>
</evidence>
<organism evidence="1 2">
    <name type="scientific">Lactobacillus crispatus</name>
    <dbReference type="NCBI Taxonomy" id="47770"/>
    <lineage>
        <taxon>Bacteria</taxon>
        <taxon>Bacillati</taxon>
        <taxon>Bacillota</taxon>
        <taxon>Bacilli</taxon>
        <taxon>Lactobacillales</taxon>
        <taxon>Lactobacillaceae</taxon>
        <taxon>Lactobacillus</taxon>
    </lineage>
</organism>
<sequence>MQDLISKLVAEKQEYVEKVAKINTKLMAGSLSTKQNQLLIIEKDAFNTLISVLDARITDLTQTGQPVQPQK</sequence>
<gene>
    <name evidence="1" type="ORF">F8251_03985</name>
</gene>
<accession>A0A6A1Z7J5</accession>
<protein>
    <submittedName>
        <fullName evidence="1">Uncharacterized protein</fullName>
    </submittedName>
</protein>
<dbReference type="RefSeq" id="WP_151495285.1">
    <property type="nucleotide sequence ID" value="NZ_JBBOJP010000115.1"/>
</dbReference>
<reference evidence="1 2" key="1">
    <citation type="submission" date="2019-09" db="EMBL/GenBank/DDBJ databases">
        <title>Investigation of probiotic properties of different lactic acid bacteria.</title>
        <authorList>
            <person name="Jaomanjaka F."/>
            <person name="Blanc P."/>
        </authorList>
    </citation>
    <scope>NUCLEOTIDE SEQUENCE [LARGE SCALE GENOMIC DNA]</scope>
    <source>
        <strain evidence="1 2">BIO6272</strain>
    </source>
</reference>
<proteinExistence type="predicted"/>
<dbReference type="AlphaFoldDB" id="A0A6A1Z7J5"/>
<dbReference type="Proteomes" id="UP000430323">
    <property type="component" value="Unassembled WGS sequence"/>
</dbReference>
<evidence type="ECO:0000313" key="2">
    <source>
        <dbReference type="Proteomes" id="UP000430323"/>
    </source>
</evidence>
<name>A0A6A1Z7J5_9LACO</name>
<comment type="caution">
    <text evidence="1">The sequence shown here is derived from an EMBL/GenBank/DDBJ whole genome shotgun (WGS) entry which is preliminary data.</text>
</comment>